<dbReference type="InterPro" id="IPR001910">
    <property type="entry name" value="Inosine/uridine_hydrolase_dom"/>
</dbReference>
<dbReference type="Gene3D" id="3.90.245.10">
    <property type="entry name" value="Ribonucleoside hydrolase-like"/>
    <property type="match status" value="1"/>
</dbReference>
<comment type="caution">
    <text evidence="4">The sequence shown here is derived from an EMBL/GenBank/DDBJ whole genome shotgun (WGS) entry which is preliminary data.</text>
</comment>
<evidence type="ECO:0000256" key="1">
    <source>
        <dbReference type="ARBA" id="ARBA00022801"/>
    </source>
</evidence>
<feature type="domain" description="Inosine/uridine-preferring nucleoside hydrolase" evidence="3">
    <location>
        <begin position="5"/>
        <end position="301"/>
    </location>
</feature>
<evidence type="ECO:0000313" key="5">
    <source>
        <dbReference type="Proteomes" id="UP000216207"/>
    </source>
</evidence>
<evidence type="ECO:0000256" key="2">
    <source>
        <dbReference type="ARBA" id="ARBA00023295"/>
    </source>
</evidence>
<sequence>MARKILLDVDTGVDDALAIILASKSTDAQLLAITTVNGNVSLEKATVNTLKVLTLLHKEGDIPVIQGAHAPLRRPCFFEHSVHGNDGLGGALPHFEPTAQPADGYAPDYIIEQANRYPGELTLVMTGPLTNLALALEKCPDLPKLVAGVVYMGGAAFTHGNVTPVAEYNMYVDPEAARKVIHAGFAPLVQVGLDVTRKALLTRENIGSLVDSPVKQFIKTCTADYIKRYEARNNVAACALHDPLAVAYALKPELLHLEEMFVEVETNSQFCDGQTVCDRQQRLGKPANVNVATEIDSDAFLSYFLHSIQN</sequence>
<proteinExistence type="predicted"/>
<accession>A0A268NVB4</accession>
<dbReference type="PANTHER" id="PTHR12304:SF4">
    <property type="entry name" value="URIDINE NUCLEOSIDASE"/>
    <property type="match status" value="1"/>
</dbReference>
<dbReference type="GO" id="GO:0006152">
    <property type="term" value="P:purine nucleoside catabolic process"/>
    <property type="evidence" value="ECO:0007669"/>
    <property type="project" value="TreeGrafter"/>
</dbReference>
<dbReference type="PANTHER" id="PTHR12304">
    <property type="entry name" value="INOSINE-URIDINE PREFERRING NUCLEOSIDE HYDROLASE"/>
    <property type="match status" value="1"/>
</dbReference>
<reference evidence="4 5" key="1">
    <citation type="submission" date="2017-07" db="EMBL/GenBank/DDBJ databases">
        <title>Isolation and whole genome analysis of endospore-forming bacteria from heroin.</title>
        <authorList>
            <person name="Kalinowski J."/>
            <person name="Ahrens B."/>
            <person name="Al-Dilaimi A."/>
            <person name="Winkler A."/>
            <person name="Wibberg D."/>
            <person name="Schleenbecker U."/>
            <person name="Ruckert C."/>
            <person name="Wolfel R."/>
            <person name="Grass G."/>
        </authorList>
    </citation>
    <scope>NUCLEOTIDE SEQUENCE [LARGE SCALE GENOMIC DNA]</scope>
    <source>
        <strain evidence="4 5">7539</strain>
    </source>
</reference>
<evidence type="ECO:0000259" key="3">
    <source>
        <dbReference type="Pfam" id="PF01156"/>
    </source>
</evidence>
<dbReference type="RefSeq" id="WP_095254892.1">
    <property type="nucleotide sequence ID" value="NZ_JAIEWK010000005.1"/>
</dbReference>
<dbReference type="CDD" id="cd02650">
    <property type="entry name" value="nuc_hydro_CaPnhB"/>
    <property type="match status" value="1"/>
</dbReference>
<keyword evidence="1 4" id="KW-0378">Hydrolase</keyword>
<dbReference type="InterPro" id="IPR023186">
    <property type="entry name" value="IUNH"/>
</dbReference>
<keyword evidence="2" id="KW-0326">Glycosidase</keyword>
<organism evidence="4 5">
    <name type="scientific">Shouchella clausii</name>
    <name type="common">Alkalihalobacillus clausii</name>
    <dbReference type="NCBI Taxonomy" id="79880"/>
    <lineage>
        <taxon>Bacteria</taxon>
        <taxon>Bacillati</taxon>
        <taxon>Bacillota</taxon>
        <taxon>Bacilli</taxon>
        <taxon>Bacillales</taxon>
        <taxon>Bacillaceae</taxon>
        <taxon>Shouchella</taxon>
    </lineage>
</organism>
<dbReference type="SUPFAM" id="SSF53590">
    <property type="entry name" value="Nucleoside hydrolase"/>
    <property type="match status" value="1"/>
</dbReference>
<name>A0A268NVB4_SHOCL</name>
<dbReference type="InterPro" id="IPR036452">
    <property type="entry name" value="Ribo_hydro-like"/>
</dbReference>
<dbReference type="Proteomes" id="UP000216207">
    <property type="component" value="Unassembled WGS sequence"/>
</dbReference>
<dbReference type="GO" id="GO:0005829">
    <property type="term" value="C:cytosol"/>
    <property type="evidence" value="ECO:0007669"/>
    <property type="project" value="TreeGrafter"/>
</dbReference>
<dbReference type="AlphaFoldDB" id="A0A268NVB4"/>
<evidence type="ECO:0000313" key="4">
    <source>
        <dbReference type="EMBL" id="PAE87020.1"/>
    </source>
</evidence>
<dbReference type="Pfam" id="PF01156">
    <property type="entry name" value="IU_nuc_hydro"/>
    <property type="match status" value="1"/>
</dbReference>
<dbReference type="EMBL" id="NPCC01000043">
    <property type="protein sequence ID" value="PAE87020.1"/>
    <property type="molecule type" value="Genomic_DNA"/>
</dbReference>
<dbReference type="GO" id="GO:0008477">
    <property type="term" value="F:purine nucleosidase activity"/>
    <property type="evidence" value="ECO:0007669"/>
    <property type="project" value="TreeGrafter"/>
</dbReference>
<gene>
    <name evidence="4" type="ORF">CHH72_20465</name>
</gene>
<protein>
    <submittedName>
        <fullName evidence="4">Nucleoside hydrolase</fullName>
    </submittedName>
</protein>